<evidence type="ECO:0000259" key="8">
    <source>
        <dbReference type="Pfam" id="PF17042"/>
    </source>
</evidence>
<keyword evidence="5" id="KW-0067">ATP-binding</keyword>
<dbReference type="GO" id="GO:0005524">
    <property type="term" value="F:ATP binding"/>
    <property type="evidence" value="ECO:0007669"/>
    <property type="project" value="UniProtKB-KW"/>
</dbReference>
<comment type="similarity">
    <text evidence="1">Belongs to the four-carbon acid sugar kinase family.</text>
</comment>
<evidence type="ECO:0000259" key="7">
    <source>
        <dbReference type="Pfam" id="PF07005"/>
    </source>
</evidence>
<feature type="domain" description="Four-carbon acid sugar kinase N-terminal" evidence="7">
    <location>
        <begin position="43"/>
        <end position="281"/>
    </location>
</feature>
<evidence type="ECO:0000313" key="10">
    <source>
        <dbReference type="Proteomes" id="UP000614047"/>
    </source>
</evidence>
<dbReference type="RefSeq" id="WP_197013430.1">
    <property type="nucleotide sequence ID" value="NZ_BAABES010000001.1"/>
</dbReference>
<evidence type="ECO:0000313" key="9">
    <source>
        <dbReference type="EMBL" id="MBG6091061.1"/>
    </source>
</evidence>
<keyword evidence="4" id="KW-0418">Kinase</keyword>
<name>A0A931DNX2_9ACTN</name>
<feature type="domain" description="Four-carbon acid sugar kinase nucleotide binding" evidence="8">
    <location>
        <begin position="310"/>
        <end position="477"/>
    </location>
</feature>
<proteinExistence type="inferred from homology"/>
<evidence type="ECO:0000256" key="6">
    <source>
        <dbReference type="ARBA" id="ARBA00023277"/>
    </source>
</evidence>
<dbReference type="InterPro" id="IPR031475">
    <property type="entry name" value="NBD_C"/>
</dbReference>
<reference evidence="9" key="1">
    <citation type="submission" date="2020-11" db="EMBL/GenBank/DDBJ databases">
        <title>Sequencing the genomes of 1000 actinobacteria strains.</title>
        <authorList>
            <person name="Klenk H.-P."/>
        </authorList>
    </citation>
    <scope>NUCLEOTIDE SEQUENCE</scope>
    <source>
        <strain evidence="9">DSM 43175</strain>
    </source>
</reference>
<keyword evidence="3" id="KW-0547">Nucleotide-binding</keyword>
<evidence type="ECO:0000256" key="4">
    <source>
        <dbReference type="ARBA" id="ARBA00022777"/>
    </source>
</evidence>
<dbReference type="InterPro" id="IPR037051">
    <property type="entry name" value="4-carb_acid_sugar_kinase_N_sf"/>
</dbReference>
<dbReference type="Pfam" id="PF17042">
    <property type="entry name" value="NBD_C"/>
    <property type="match status" value="1"/>
</dbReference>
<dbReference type="Gene3D" id="3.40.980.20">
    <property type="entry name" value="Four-carbon acid sugar kinase, nucleotide binding domain"/>
    <property type="match status" value="1"/>
</dbReference>
<keyword evidence="6" id="KW-0119">Carbohydrate metabolism</keyword>
<evidence type="ECO:0000256" key="3">
    <source>
        <dbReference type="ARBA" id="ARBA00022741"/>
    </source>
</evidence>
<evidence type="ECO:0000256" key="2">
    <source>
        <dbReference type="ARBA" id="ARBA00022679"/>
    </source>
</evidence>
<gene>
    <name evidence="9" type="ORF">IW256_005174</name>
</gene>
<accession>A0A931DNX2</accession>
<evidence type="ECO:0000256" key="1">
    <source>
        <dbReference type="ARBA" id="ARBA00005715"/>
    </source>
</evidence>
<dbReference type="InterPro" id="IPR042213">
    <property type="entry name" value="NBD_C_sf"/>
</dbReference>
<comment type="caution">
    <text evidence="9">The sequence shown here is derived from an EMBL/GenBank/DDBJ whole genome shotgun (WGS) entry which is preliminary data.</text>
</comment>
<dbReference type="InterPro" id="IPR010737">
    <property type="entry name" value="4-carb_acid_sugar_kinase_N"/>
</dbReference>
<dbReference type="AlphaFoldDB" id="A0A931DNX2"/>
<dbReference type="Proteomes" id="UP000614047">
    <property type="component" value="Unassembled WGS sequence"/>
</dbReference>
<dbReference type="GO" id="GO:0016301">
    <property type="term" value="F:kinase activity"/>
    <property type="evidence" value="ECO:0007669"/>
    <property type="project" value="UniProtKB-KW"/>
</dbReference>
<evidence type="ECO:0000256" key="5">
    <source>
        <dbReference type="ARBA" id="ARBA00022840"/>
    </source>
</evidence>
<dbReference type="EMBL" id="JADOUA010000001">
    <property type="protein sequence ID" value="MBG6091061.1"/>
    <property type="molecule type" value="Genomic_DNA"/>
</dbReference>
<organism evidence="9 10">
    <name type="scientific">Actinomadura viridis</name>
    <dbReference type="NCBI Taxonomy" id="58110"/>
    <lineage>
        <taxon>Bacteria</taxon>
        <taxon>Bacillati</taxon>
        <taxon>Actinomycetota</taxon>
        <taxon>Actinomycetes</taxon>
        <taxon>Streptosporangiales</taxon>
        <taxon>Thermomonosporaceae</taxon>
        <taxon>Actinomadura</taxon>
    </lineage>
</organism>
<keyword evidence="10" id="KW-1185">Reference proteome</keyword>
<sequence length="492" mass="51892">MERSDPPVPAAERNLLAALPPPLRVPGALELIRAHHRAGDVRLVVLDDDPTGCQTVHDVPVFTVTGPSEDLADAVLRERSPVVFVLTNSRAMDAADAAELTRTLVSVLHGRARDSGTALRIVSRSDSTLRGHFPLETHAIAEAAAEAGAPYHGVLLCPAFLEAGRFTVEGVQWVRHGTTLRPASETEYSRDATFGYTESTITEWAAKRTGRDLSEIVSISLTDLREGGVAHVTERLRAVDGRIAVSDAAHPADLEVLCLALQQADAAGARLLCRVGPSFVRIYAGLPERPPLTARDLFPEGTPEGVGPGLIVVGSHTGLTTRQLAVARARHGLGHVRLEVSEVIAGGTRAEAETARCAALLGETLARGDSVLATSRTQVRADSPRESLGWARRISVAVADTVTAAVDALGGRPPRFLVAKGGITSSEIITRTLGARRATVAGQLAPGQLSVWRPSDGRFPCLPCVVFPGNVGTDTTLAGVLDILAPIEGSCR</sequence>
<dbReference type="Pfam" id="PF07005">
    <property type="entry name" value="SBD_N"/>
    <property type="match status" value="1"/>
</dbReference>
<keyword evidence="2" id="KW-0808">Transferase</keyword>
<protein>
    <submittedName>
        <fullName evidence="9">Uncharacterized protein YgbK (DUF1537 family)</fullName>
    </submittedName>
</protein>
<dbReference type="Gene3D" id="3.40.50.10840">
    <property type="entry name" value="Putative sugar-binding, N-terminal domain"/>
    <property type="match status" value="1"/>
</dbReference>
<dbReference type="SUPFAM" id="SSF142764">
    <property type="entry name" value="YgbK-like"/>
    <property type="match status" value="1"/>
</dbReference>